<dbReference type="InterPro" id="IPR001279">
    <property type="entry name" value="Metallo-B-lactamas"/>
</dbReference>
<dbReference type="InterPro" id="IPR050855">
    <property type="entry name" value="NDM-1-like"/>
</dbReference>
<evidence type="ECO:0000313" key="3">
    <source>
        <dbReference type="Proteomes" id="UP001623660"/>
    </source>
</evidence>
<evidence type="ECO:0000259" key="1">
    <source>
        <dbReference type="SMART" id="SM00849"/>
    </source>
</evidence>
<dbReference type="SMART" id="SM00849">
    <property type="entry name" value="Lactamase_B"/>
    <property type="match status" value="1"/>
</dbReference>
<dbReference type="EMBL" id="JBJHZX010000005">
    <property type="protein sequence ID" value="MFL0194863.1"/>
    <property type="molecule type" value="Genomic_DNA"/>
</dbReference>
<proteinExistence type="predicted"/>
<keyword evidence="3" id="KW-1185">Reference proteome</keyword>
<comment type="caution">
    <text evidence="2">The sequence shown here is derived from an EMBL/GenBank/DDBJ whole genome shotgun (WGS) entry which is preliminary data.</text>
</comment>
<evidence type="ECO:0000313" key="2">
    <source>
        <dbReference type="EMBL" id="MFL0194863.1"/>
    </source>
</evidence>
<reference evidence="2 3" key="1">
    <citation type="submission" date="2024-11" db="EMBL/GenBank/DDBJ databases">
        <authorList>
            <person name="Heng Y.C."/>
            <person name="Lim A.C.H."/>
            <person name="Lee J.K.Y."/>
            <person name="Kittelmann S."/>
        </authorList>
    </citation>
    <scope>NUCLEOTIDE SEQUENCE [LARGE SCALE GENOMIC DNA]</scope>
    <source>
        <strain evidence="2 3">WILCCON 0269</strain>
    </source>
</reference>
<dbReference type="CDD" id="cd07743">
    <property type="entry name" value="metallo-hydrolase-like_MBL-fold"/>
    <property type="match status" value="1"/>
</dbReference>
<name>A0ABW8SG97_9CLOT</name>
<dbReference type="RefSeq" id="WP_406790985.1">
    <property type="nucleotide sequence ID" value="NZ_JBJHZX010000005.1"/>
</dbReference>
<sequence>MTLNKIKGNTYYIDGPTNCGIFTFKNRNCLIIDTGINNGEAKKIENLLLENNLHPKYIINTHSHSDHCGGNLYFKKIYPGCLVYASKGETLFMQNPDLFSSILSSCYPSKAFIKGNKPMDVDFILDYGINKLNDEKFNIISLPGHSKDHIGIITQEKVCFLGDSIFSNEILNKYSFPYLYNIEDSLASLNIIKELDADYFVISHSEKILTKDEINNLADVNIKNIYKYKDEILDLLEQPLTREDIMENITILNELSLDFHEYHLNFSGICAFINFLYNNKLIDYSIEDGKLYYFNTSKLK</sequence>
<dbReference type="SUPFAM" id="SSF56281">
    <property type="entry name" value="Metallo-hydrolase/oxidoreductase"/>
    <property type="match status" value="1"/>
</dbReference>
<protein>
    <submittedName>
        <fullName evidence="2">MBL fold metallo-hydrolase</fullName>
    </submittedName>
</protein>
<accession>A0ABW8SG97</accession>
<dbReference type="InterPro" id="IPR036866">
    <property type="entry name" value="RibonucZ/Hydroxyglut_hydro"/>
</dbReference>
<dbReference type="Proteomes" id="UP001623660">
    <property type="component" value="Unassembled WGS sequence"/>
</dbReference>
<dbReference type="Pfam" id="PF00753">
    <property type="entry name" value="Lactamase_B"/>
    <property type="match status" value="1"/>
</dbReference>
<gene>
    <name evidence="2" type="ORF">ACJDU8_04640</name>
</gene>
<dbReference type="Gene3D" id="3.60.15.10">
    <property type="entry name" value="Ribonuclease Z/Hydroxyacylglutathione hydrolase-like"/>
    <property type="match status" value="1"/>
</dbReference>
<dbReference type="PANTHER" id="PTHR42951:SF14">
    <property type="entry name" value="METALLO-BETA-LACTAMASE SUPERFAMILY PROTEIN"/>
    <property type="match status" value="1"/>
</dbReference>
<dbReference type="PANTHER" id="PTHR42951">
    <property type="entry name" value="METALLO-BETA-LACTAMASE DOMAIN-CONTAINING"/>
    <property type="match status" value="1"/>
</dbReference>
<organism evidence="2 3">
    <name type="scientific">Candidatus Clostridium eludens</name>
    <dbReference type="NCBI Taxonomy" id="3381663"/>
    <lineage>
        <taxon>Bacteria</taxon>
        <taxon>Bacillati</taxon>
        <taxon>Bacillota</taxon>
        <taxon>Clostridia</taxon>
        <taxon>Eubacteriales</taxon>
        <taxon>Clostridiaceae</taxon>
        <taxon>Clostridium</taxon>
    </lineage>
</organism>
<feature type="domain" description="Metallo-beta-lactamase" evidence="1">
    <location>
        <begin position="16"/>
        <end position="204"/>
    </location>
</feature>